<dbReference type="Proteomes" id="UP000220836">
    <property type="component" value="Unassembled WGS sequence"/>
</dbReference>
<evidence type="ECO:0000313" key="3">
    <source>
        <dbReference type="Proteomes" id="UP000220836"/>
    </source>
</evidence>
<accession>A0A238KAK1</accession>
<keyword evidence="1" id="KW-0812">Transmembrane</keyword>
<protein>
    <submittedName>
        <fullName evidence="2">Uncharacterized protein</fullName>
    </submittedName>
</protein>
<evidence type="ECO:0000256" key="1">
    <source>
        <dbReference type="SAM" id="Phobius"/>
    </source>
</evidence>
<dbReference type="AlphaFoldDB" id="A0A238KAK1"/>
<name>A0A238KAK1_9RHOB</name>
<keyword evidence="1" id="KW-0472">Membrane</keyword>
<gene>
    <name evidence="2" type="ORF">PEV8663_01904</name>
</gene>
<feature type="transmembrane region" description="Helical" evidence="1">
    <location>
        <begin position="60"/>
        <end position="78"/>
    </location>
</feature>
<evidence type="ECO:0000313" key="2">
    <source>
        <dbReference type="EMBL" id="SMX39845.1"/>
    </source>
</evidence>
<organism evidence="2 3">
    <name type="scientific">Pelagimonas varians</name>
    <dbReference type="NCBI Taxonomy" id="696760"/>
    <lineage>
        <taxon>Bacteria</taxon>
        <taxon>Pseudomonadati</taxon>
        <taxon>Pseudomonadota</taxon>
        <taxon>Alphaproteobacteria</taxon>
        <taxon>Rhodobacterales</taxon>
        <taxon>Roseobacteraceae</taxon>
        <taxon>Pelagimonas</taxon>
    </lineage>
</organism>
<feature type="transmembrane region" description="Helical" evidence="1">
    <location>
        <begin position="126"/>
        <end position="147"/>
    </location>
</feature>
<proteinExistence type="predicted"/>
<sequence length="152" mass="17112">MTFVLRTSPHPPSRRARLVLDVTVGNGRLIRFLNQLDHNLKNRFVPAISGSGEKSFGLRVVKFSIAVLVLGFFSQLLFGNVAGGKVVGAQVSDGVYLLKFTGYGGGYRWKAVEPEIYWFWHAHRTVFFLSFGIFLTGYIACFIRAVVPWRLE</sequence>
<keyword evidence="3" id="KW-1185">Reference proteome</keyword>
<reference evidence="2 3" key="1">
    <citation type="submission" date="2017-05" db="EMBL/GenBank/DDBJ databases">
        <authorList>
            <person name="Song R."/>
            <person name="Chenine A.L."/>
            <person name="Ruprecht R.M."/>
        </authorList>
    </citation>
    <scope>NUCLEOTIDE SEQUENCE [LARGE SCALE GENOMIC DNA]</scope>
    <source>
        <strain evidence="2 3">CECT 8663</strain>
    </source>
</reference>
<keyword evidence="1" id="KW-1133">Transmembrane helix</keyword>
<dbReference type="EMBL" id="FXYH01000005">
    <property type="protein sequence ID" value="SMX39845.1"/>
    <property type="molecule type" value="Genomic_DNA"/>
</dbReference>